<gene>
    <name evidence="1" type="ORF">K443DRAFT_3484</name>
</gene>
<reference evidence="1 2" key="1">
    <citation type="submission" date="2014-04" db="EMBL/GenBank/DDBJ databases">
        <authorList>
            <consortium name="DOE Joint Genome Institute"/>
            <person name="Kuo A."/>
            <person name="Kohler A."/>
            <person name="Nagy L.G."/>
            <person name="Floudas D."/>
            <person name="Copeland A."/>
            <person name="Barry K.W."/>
            <person name="Cichocki N."/>
            <person name="Veneault-Fourrey C."/>
            <person name="LaButti K."/>
            <person name="Lindquist E.A."/>
            <person name="Lipzen A."/>
            <person name="Lundell T."/>
            <person name="Morin E."/>
            <person name="Murat C."/>
            <person name="Sun H."/>
            <person name="Tunlid A."/>
            <person name="Henrissat B."/>
            <person name="Grigoriev I.V."/>
            <person name="Hibbett D.S."/>
            <person name="Martin F."/>
            <person name="Nordberg H.P."/>
            <person name="Cantor M.N."/>
            <person name="Hua S.X."/>
        </authorList>
    </citation>
    <scope>NUCLEOTIDE SEQUENCE [LARGE SCALE GENOMIC DNA]</scope>
    <source>
        <strain evidence="1 2">LaAM-08-1</strain>
    </source>
</reference>
<evidence type="ECO:0000313" key="1">
    <source>
        <dbReference type="EMBL" id="KIK05926.1"/>
    </source>
</evidence>
<organism evidence="1 2">
    <name type="scientific">Laccaria amethystina LaAM-08-1</name>
    <dbReference type="NCBI Taxonomy" id="1095629"/>
    <lineage>
        <taxon>Eukaryota</taxon>
        <taxon>Fungi</taxon>
        <taxon>Dikarya</taxon>
        <taxon>Basidiomycota</taxon>
        <taxon>Agaricomycotina</taxon>
        <taxon>Agaricomycetes</taxon>
        <taxon>Agaricomycetidae</taxon>
        <taxon>Agaricales</taxon>
        <taxon>Agaricineae</taxon>
        <taxon>Hydnangiaceae</taxon>
        <taxon>Laccaria</taxon>
    </lineage>
</organism>
<protein>
    <submittedName>
        <fullName evidence="1">Uncharacterized protein</fullName>
    </submittedName>
</protein>
<proteinExistence type="predicted"/>
<dbReference type="Proteomes" id="UP000054477">
    <property type="component" value="Unassembled WGS sequence"/>
</dbReference>
<dbReference type="AlphaFoldDB" id="A0A0C9XLK2"/>
<sequence length="103" mass="11492">MCYEKSGFIDIPADHPRARDREARAVASWFLFLDFLGQRGAMELVDKWTLIKQPLSYHFRLTVDSGGRGSGEKAFNGSPTLLSLSPTGTACPPMRYAPMIKLE</sequence>
<accession>A0A0C9XLK2</accession>
<reference evidence="2" key="2">
    <citation type="submission" date="2015-01" db="EMBL/GenBank/DDBJ databases">
        <title>Evolutionary Origins and Diversification of the Mycorrhizal Mutualists.</title>
        <authorList>
            <consortium name="DOE Joint Genome Institute"/>
            <consortium name="Mycorrhizal Genomics Consortium"/>
            <person name="Kohler A."/>
            <person name="Kuo A."/>
            <person name="Nagy L.G."/>
            <person name="Floudas D."/>
            <person name="Copeland A."/>
            <person name="Barry K.W."/>
            <person name="Cichocki N."/>
            <person name="Veneault-Fourrey C."/>
            <person name="LaButti K."/>
            <person name="Lindquist E.A."/>
            <person name="Lipzen A."/>
            <person name="Lundell T."/>
            <person name="Morin E."/>
            <person name="Murat C."/>
            <person name="Riley R."/>
            <person name="Ohm R."/>
            <person name="Sun H."/>
            <person name="Tunlid A."/>
            <person name="Henrissat B."/>
            <person name="Grigoriev I.V."/>
            <person name="Hibbett D.S."/>
            <person name="Martin F."/>
        </authorList>
    </citation>
    <scope>NUCLEOTIDE SEQUENCE [LARGE SCALE GENOMIC DNA]</scope>
    <source>
        <strain evidence="2">LaAM-08-1</strain>
    </source>
</reference>
<dbReference type="HOGENOM" id="CLU_2264185_0_0_1"/>
<dbReference type="EMBL" id="KN838556">
    <property type="protein sequence ID" value="KIK05926.1"/>
    <property type="molecule type" value="Genomic_DNA"/>
</dbReference>
<evidence type="ECO:0000313" key="2">
    <source>
        <dbReference type="Proteomes" id="UP000054477"/>
    </source>
</evidence>
<keyword evidence="2" id="KW-1185">Reference proteome</keyword>
<name>A0A0C9XLK2_9AGAR</name>